<proteinExistence type="predicted"/>
<feature type="compositionally biased region" description="Low complexity" evidence="1">
    <location>
        <begin position="158"/>
        <end position="167"/>
    </location>
</feature>
<dbReference type="OrthoDB" id="1727108at2759"/>
<dbReference type="AlphaFoldDB" id="A0A5N7ATQ1"/>
<feature type="region of interest" description="Disordered" evidence="1">
    <location>
        <begin position="76"/>
        <end position="171"/>
    </location>
</feature>
<evidence type="ECO:0000313" key="3">
    <source>
        <dbReference type="Proteomes" id="UP000326198"/>
    </source>
</evidence>
<feature type="compositionally biased region" description="Polar residues" evidence="1">
    <location>
        <begin position="140"/>
        <end position="155"/>
    </location>
</feature>
<feature type="compositionally biased region" description="Basic and acidic residues" evidence="1">
    <location>
        <begin position="10"/>
        <end position="28"/>
    </location>
</feature>
<evidence type="ECO:0000256" key="1">
    <source>
        <dbReference type="SAM" id="MobiDB-lite"/>
    </source>
</evidence>
<evidence type="ECO:0000313" key="2">
    <source>
        <dbReference type="EMBL" id="KAE8372248.1"/>
    </source>
</evidence>
<dbReference type="EMBL" id="ML736368">
    <property type="protein sequence ID" value="KAE8372248.1"/>
    <property type="molecule type" value="Genomic_DNA"/>
</dbReference>
<accession>A0A5N7ATQ1</accession>
<reference evidence="2 3" key="1">
    <citation type="submission" date="2019-04" db="EMBL/GenBank/DDBJ databases">
        <title>Friends and foes A comparative genomics studyof 23 Aspergillus species from section Flavi.</title>
        <authorList>
            <consortium name="DOE Joint Genome Institute"/>
            <person name="Kjaerbolling I."/>
            <person name="Vesth T."/>
            <person name="Frisvad J.C."/>
            <person name="Nybo J.L."/>
            <person name="Theobald S."/>
            <person name="Kildgaard S."/>
            <person name="Isbrandt T."/>
            <person name="Kuo A."/>
            <person name="Sato A."/>
            <person name="Lyhne E.K."/>
            <person name="Kogle M.E."/>
            <person name="Wiebenga A."/>
            <person name="Kun R.S."/>
            <person name="Lubbers R.J."/>
            <person name="Makela M.R."/>
            <person name="Barry K."/>
            <person name="Chovatia M."/>
            <person name="Clum A."/>
            <person name="Daum C."/>
            <person name="Haridas S."/>
            <person name="He G."/>
            <person name="LaButti K."/>
            <person name="Lipzen A."/>
            <person name="Mondo S."/>
            <person name="Riley R."/>
            <person name="Salamov A."/>
            <person name="Simmons B.A."/>
            <person name="Magnuson J.K."/>
            <person name="Henrissat B."/>
            <person name="Mortensen U.H."/>
            <person name="Larsen T.O."/>
            <person name="Devries R.P."/>
            <person name="Grigoriev I.V."/>
            <person name="Machida M."/>
            <person name="Baker S.E."/>
            <person name="Andersen M.R."/>
        </authorList>
    </citation>
    <scope>NUCLEOTIDE SEQUENCE [LARGE SCALE GENOMIC DNA]</scope>
    <source>
        <strain evidence="2 3">IBT 29228</strain>
    </source>
</reference>
<keyword evidence="3" id="KW-1185">Reference proteome</keyword>
<organism evidence="2 3">
    <name type="scientific">Aspergillus bertholletiae</name>
    <dbReference type="NCBI Taxonomy" id="1226010"/>
    <lineage>
        <taxon>Eukaryota</taxon>
        <taxon>Fungi</taxon>
        <taxon>Dikarya</taxon>
        <taxon>Ascomycota</taxon>
        <taxon>Pezizomycotina</taxon>
        <taxon>Eurotiomycetes</taxon>
        <taxon>Eurotiomycetidae</taxon>
        <taxon>Eurotiales</taxon>
        <taxon>Aspergillaceae</taxon>
        <taxon>Aspergillus</taxon>
        <taxon>Aspergillus subgen. Circumdati</taxon>
    </lineage>
</organism>
<feature type="compositionally biased region" description="Polar residues" evidence="1">
    <location>
        <begin position="82"/>
        <end position="91"/>
    </location>
</feature>
<sequence length="355" mass="38581">MRSKAKRKSKGEGETRLKKDHATGDTDRICTTSSNEIITEANLGRFPDSITTQIETALRPEDSACNWPLLHSKTEDARAEATVTQDGANTNDNREPSKAGLFKRRLKLPFASKSLKLPGDSDRHGCQIHSPDKETRSERSSSGAASLTDSNTIGSHGSIHSPTKKSPTTPPIPKYLKYIRATNDYMFLDLDFLEADSSNKVIQGGPLSAMEGTNRQAAGVKHSAKKSPGIGAQDIKKGIQKQIEYIRSLTGTEVKAVSADNSKSPRRANDSRIWNIVNLRCTTCRDNCPICCVPCCRYAEAQQTIASTETKPEEVGNIKQILQMIERLANPVAATDVNASQILGNSAIGTIEDIG</sequence>
<gene>
    <name evidence="2" type="ORF">BDV26DRAFT_286112</name>
</gene>
<name>A0A5N7ATQ1_9EURO</name>
<feature type="compositionally biased region" description="Basic and acidic residues" evidence="1">
    <location>
        <begin position="119"/>
        <end position="139"/>
    </location>
</feature>
<feature type="region of interest" description="Disordered" evidence="1">
    <location>
        <begin position="1"/>
        <end position="31"/>
    </location>
</feature>
<dbReference type="Proteomes" id="UP000326198">
    <property type="component" value="Unassembled WGS sequence"/>
</dbReference>
<protein>
    <submittedName>
        <fullName evidence="2">Uncharacterized protein</fullName>
    </submittedName>
</protein>